<feature type="compositionally biased region" description="Low complexity" evidence="1">
    <location>
        <begin position="32"/>
        <end position="68"/>
    </location>
</feature>
<name>A0A1Y6LSA5_ZYMTR</name>
<accession>A0A1Y6LSA5</accession>
<dbReference type="AlphaFoldDB" id="A0A1Y6LSA5"/>
<proteinExistence type="predicted"/>
<dbReference type="Proteomes" id="UP000215453">
    <property type="component" value="Chromosome 8"/>
</dbReference>
<feature type="region of interest" description="Disordered" evidence="1">
    <location>
        <begin position="23"/>
        <end position="73"/>
    </location>
</feature>
<feature type="compositionally biased region" description="Basic and acidic residues" evidence="1">
    <location>
        <begin position="479"/>
        <end position="501"/>
    </location>
</feature>
<evidence type="ECO:0000313" key="3">
    <source>
        <dbReference type="Proteomes" id="UP000215453"/>
    </source>
</evidence>
<feature type="region of interest" description="Disordered" evidence="1">
    <location>
        <begin position="475"/>
        <end position="501"/>
    </location>
</feature>
<organism evidence="2 3">
    <name type="scientific">Zymoseptoria tritici ST99CH_1A5</name>
    <dbReference type="NCBI Taxonomy" id="1276529"/>
    <lineage>
        <taxon>Eukaryota</taxon>
        <taxon>Fungi</taxon>
        <taxon>Dikarya</taxon>
        <taxon>Ascomycota</taxon>
        <taxon>Pezizomycotina</taxon>
        <taxon>Dothideomycetes</taxon>
        <taxon>Dothideomycetidae</taxon>
        <taxon>Mycosphaerellales</taxon>
        <taxon>Mycosphaerellaceae</taxon>
        <taxon>Zymoseptoria</taxon>
    </lineage>
</organism>
<sequence length="523" mass="58826">MKSMRTLFQGLMESCALASIENPRSRQVTLVPARRNARASSRAPSPAAAAGSRAPSPAAASRAGSPDDAPSDLITYRSKQYRADMKRPNVYMGMHYDMVFAEYGTPVHASVLPGERMHKEFKRQIYNTNMRNPERNLLQRIGVDITLRLVVQNGFPDELALTAKIQAAASECTKMFDRILPKSDQASTSAVVGDEAQSDPAYTNARTTDRYKIEICRSRLKIQAVYAHYGKPEIIIGNNRPLKYWNTLAFDDALASQRHIIYRVGDFVRYGNSGHIGRVKHIFTHQATAYSIPFSFLRITRAVPMLLADGRQTEDVIIKCAMYQNGADADDVIVGLPQISSHKIWVVPCKMELGVIINRVPTNKVVASTHLIFVNWDVQNQTSGRPSTNSALNPKARPSKCDAVQRLSTSPVLSFFSTQSLFPAVHSGFPALLQVHFCESPHTKVHLAFCSAGRLRVLFCLMQAIDFLRRPRHYATEQPSDRRETTERTGRARRTSETEVQMNREVDRDRWIETDLVEMCNRR</sequence>
<gene>
    <name evidence="2" type="ORF">ZT1A5_G8727</name>
</gene>
<protein>
    <submittedName>
        <fullName evidence="2">Uncharacterized protein</fullName>
    </submittedName>
</protein>
<reference evidence="2 3" key="1">
    <citation type="submission" date="2016-10" db="EMBL/GenBank/DDBJ databases">
        <authorList>
            <person name="Varghese N."/>
        </authorList>
    </citation>
    <scope>NUCLEOTIDE SEQUENCE [LARGE SCALE GENOMIC DNA]</scope>
</reference>
<dbReference type="EMBL" id="LT882683">
    <property type="protein sequence ID" value="SMY27283.1"/>
    <property type="molecule type" value="Genomic_DNA"/>
</dbReference>
<evidence type="ECO:0000313" key="2">
    <source>
        <dbReference type="EMBL" id="SMY27283.1"/>
    </source>
</evidence>
<evidence type="ECO:0000256" key="1">
    <source>
        <dbReference type="SAM" id="MobiDB-lite"/>
    </source>
</evidence>